<reference evidence="2 3" key="1">
    <citation type="submission" date="2015-08" db="EMBL/GenBank/DDBJ databases">
        <title>Next Generation Sequencing and Analysis of the Genome of Puccinia sorghi L Schw, the Causal Agent of Maize Common Rust.</title>
        <authorList>
            <person name="Rochi L."/>
            <person name="Burguener G."/>
            <person name="Darino M."/>
            <person name="Turjanski A."/>
            <person name="Kreff E."/>
            <person name="Dieguez M.J."/>
            <person name="Sacco F."/>
        </authorList>
    </citation>
    <scope>NUCLEOTIDE SEQUENCE [LARGE SCALE GENOMIC DNA]</scope>
    <source>
        <strain evidence="2 3">RO10H11247</strain>
    </source>
</reference>
<evidence type="ECO:0000313" key="3">
    <source>
        <dbReference type="Proteomes" id="UP000037035"/>
    </source>
</evidence>
<comment type="caution">
    <text evidence="2">The sequence shown here is derived from an EMBL/GenBank/DDBJ whole genome shotgun (WGS) entry which is preliminary data.</text>
</comment>
<proteinExistence type="predicted"/>
<name>A0A0L6VLE7_9BASI</name>
<evidence type="ECO:0000256" key="1">
    <source>
        <dbReference type="SAM" id="MobiDB-lite"/>
    </source>
</evidence>
<keyword evidence="3" id="KW-1185">Reference proteome</keyword>
<sequence>MVIVARSWPQVDQRPVAPTPKGFSYLAYKQECQENKLCHNCAGRFDSENCVNRGCPLAKEEQLKVCGDCKDCHCCKDRHAGSGREDSKWASTSRISCDPALQQVSSVTGKKRESVSKIDNQQSTESA</sequence>
<dbReference type="Proteomes" id="UP000037035">
    <property type="component" value="Unassembled WGS sequence"/>
</dbReference>
<accession>A0A0L6VLE7</accession>
<dbReference type="VEuPathDB" id="FungiDB:VP01_1387g1"/>
<dbReference type="AlphaFoldDB" id="A0A0L6VLE7"/>
<evidence type="ECO:0000313" key="2">
    <source>
        <dbReference type="EMBL" id="KNZ61534.1"/>
    </source>
</evidence>
<feature type="region of interest" description="Disordered" evidence="1">
    <location>
        <begin position="105"/>
        <end position="127"/>
    </location>
</feature>
<protein>
    <submittedName>
        <fullName evidence="2">Uncharacterized protein</fullName>
    </submittedName>
</protein>
<organism evidence="2 3">
    <name type="scientific">Puccinia sorghi</name>
    <dbReference type="NCBI Taxonomy" id="27349"/>
    <lineage>
        <taxon>Eukaryota</taxon>
        <taxon>Fungi</taxon>
        <taxon>Dikarya</taxon>
        <taxon>Basidiomycota</taxon>
        <taxon>Pucciniomycotina</taxon>
        <taxon>Pucciniomycetes</taxon>
        <taxon>Pucciniales</taxon>
        <taxon>Pucciniaceae</taxon>
        <taxon>Puccinia</taxon>
    </lineage>
</organism>
<gene>
    <name evidence="2" type="ORF">VP01_1387g1</name>
</gene>
<feature type="compositionally biased region" description="Polar residues" evidence="1">
    <location>
        <begin position="117"/>
        <end position="127"/>
    </location>
</feature>
<dbReference type="EMBL" id="LAVV01004309">
    <property type="protein sequence ID" value="KNZ61534.1"/>
    <property type="molecule type" value="Genomic_DNA"/>
</dbReference>